<proteinExistence type="predicted"/>
<evidence type="ECO:0000313" key="4">
    <source>
        <dbReference type="Proteomes" id="UP000036403"/>
    </source>
</evidence>
<dbReference type="Proteomes" id="UP000036403">
    <property type="component" value="Unassembled WGS sequence"/>
</dbReference>
<organism evidence="3 4">
    <name type="scientific">Lasius niger</name>
    <name type="common">Black garden ant</name>
    <dbReference type="NCBI Taxonomy" id="67767"/>
    <lineage>
        <taxon>Eukaryota</taxon>
        <taxon>Metazoa</taxon>
        <taxon>Ecdysozoa</taxon>
        <taxon>Arthropoda</taxon>
        <taxon>Hexapoda</taxon>
        <taxon>Insecta</taxon>
        <taxon>Pterygota</taxon>
        <taxon>Neoptera</taxon>
        <taxon>Endopterygota</taxon>
        <taxon>Hymenoptera</taxon>
        <taxon>Apocrita</taxon>
        <taxon>Aculeata</taxon>
        <taxon>Formicoidea</taxon>
        <taxon>Formicidae</taxon>
        <taxon>Formicinae</taxon>
        <taxon>Lasius</taxon>
        <taxon>Lasius</taxon>
    </lineage>
</organism>
<evidence type="ECO:0000313" key="3">
    <source>
        <dbReference type="EMBL" id="KMQ83181.1"/>
    </source>
</evidence>
<dbReference type="PaxDb" id="67767-A0A0J7JZ76"/>
<comment type="caution">
    <text evidence="3">The sequence shown here is derived from an EMBL/GenBank/DDBJ whole genome shotgun (WGS) entry which is preliminary data.</text>
</comment>
<reference evidence="3 4" key="1">
    <citation type="submission" date="2015-04" db="EMBL/GenBank/DDBJ databases">
        <title>Lasius niger genome sequencing.</title>
        <authorList>
            <person name="Konorov E.A."/>
            <person name="Nikitin M.A."/>
            <person name="Kirill M.V."/>
            <person name="Chang P."/>
        </authorList>
    </citation>
    <scope>NUCLEOTIDE SEQUENCE [LARGE SCALE GENOMIC DNA]</scope>
    <source>
        <tissue evidence="3">Whole</tissue>
    </source>
</reference>
<dbReference type="AlphaFoldDB" id="A0A0J7JZ76"/>
<name>A0A0J7JZ76_LASNI</name>
<gene>
    <name evidence="3" type="ORF">RF55_20700</name>
</gene>
<keyword evidence="1" id="KW-0175">Coiled coil</keyword>
<keyword evidence="4" id="KW-1185">Reference proteome</keyword>
<evidence type="ECO:0000256" key="2">
    <source>
        <dbReference type="SAM" id="MobiDB-lite"/>
    </source>
</evidence>
<feature type="coiled-coil region" evidence="1">
    <location>
        <begin position="5"/>
        <end position="71"/>
    </location>
</feature>
<feature type="region of interest" description="Disordered" evidence="2">
    <location>
        <begin position="72"/>
        <end position="91"/>
    </location>
</feature>
<sequence length="113" mass="12947">MTTNKKIVEKAQEKALERAQEMKKNNEQTNMAVDDELFEGDFENMQIRAEADVARKENINLKHQIEKLQRQLSNLTKPAASSSSPSPQPRSYIQVWKRSQYLVVGVVVLTSEN</sequence>
<feature type="compositionally biased region" description="Low complexity" evidence="2">
    <location>
        <begin position="78"/>
        <end position="91"/>
    </location>
</feature>
<dbReference type="EMBL" id="LBMM01020918">
    <property type="protein sequence ID" value="KMQ83181.1"/>
    <property type="molecule type" value="Genomic_DNA"/>
</dbReference>
<evidence type="ECO:0000256" key="1">
    <source>
        <dbReference type="SAM" id="Coils"/>
    </source>
</evidence>
<accession>A0A0J7JZ76</accession>
<protein>
    <submittedName>
        <fullName evidence="3">Fad dependent oxidoreductase</fullName>
    </submittedName>
</protein>